<dbReference type="Pfam" id="PF01402">
    <property type="entry name" value="RHH_1"/>
    <property type="match status" value="1"/>
</dbReference>
<dbReference type="EMBL" id="VDMP01000024">
    <property type="protein sequence ID" value="TNM39512.1"/>
    <property type="molecule type" value="Genomic_DNA"/>
</dbReference>
<evidence type="ECO:0000259" key="1">
    <source>
        <dbReference type="Pfam" id="PF01402"/>
    </source>
</evidence>
<sequence>MLLSYRGGAMAVRKVAVTLPEELYELVERARAVEHRSRSEIIQEAIRTHFGEAVYVPTDEERQQLVAALDEVDRHPQGLREWTEVRGDLRSRR</sequence>
<dbReference type="InterPro" id="IPR013321">
    <property type="entry name" value="Arc_rbn_hlx_hlx"/>
</dbReference>
<dbReference type="AlphaFoldDB" id="A0A5C4VUB6"/>
<name>A0A5C4VUB6_9ACTN</name>
<evidence type="ECO:0000313" key="3">
    <source>
        <dbReference type="Proteomes" id="UP000313231"/>
    </source>
</evidence>
<protein>
    <submittedName>
        <fullName evidence="2">Ribbon-helix-helix protein, CopG family</fullName>
    </submittedName>
</protein>
<feature type="domain" description="Ribbon-helix-helix protein CopG" evidence="1">
    <location>
        <begin position="15"/>
        <end position="49"/>
    </location>
</feature>
<dbReference type="GO" id="GO:0006355">
    <property type="term" value="P:regulation of DNA-templated transcription"/>
    <property type="evidence" value="ECO:0007669"/>
    <property type="project" value="InterPro"/>
</dbReference>
<reference evidence="2 3" key="1">
    <citation type="journal article" date="2016" name="Int. J. Syst. Evol. Microbiol.">
        <title>Nocardioides albidus sp. nov., an actinobacterium isolated from garden soil.</title>
        <authorList>
            <person name="Singh H."/>
            <person name="Du J."/>
            <person name="Trinh H."/>
            <person name="Won K."/>
            <person name="Yang J.E."/>
            <person name="Yin C."/>
            <person name="Kook M."/>
            <person name="Yi T.H."/>
        </authorList>
    </citation>
    <scope>NUCLEOTIDE SEQUENCE [LARGE SCALE GENOMIC DNA]</scope>
    <source>
        <strain evidence="2 3">CCTCC AB 2015297</strain>
    </source>
</reference>
<dbReference type="Gene3D" id="1.10.1220.10">
    <property type="entry name" value="Met repressor-like"/>
    <property type="match status" value="1"/>
</dbReference>
<dbReference type="Proteomes" id="UP000313231">
    <property type="component" value="Unassembled WGS sequence"/>
</dbReference>
<evidence type="ECO:0000313" key="2">
    <source>
        <dbReference type="EMBL" id="TNM39512.1"/>
    </source>
</evidence>
<accession>A0A5C4VUB6</accession>
<organism evidence="2 3">
    <name type="scientific">Nocardioides albidus</name>
    <dbReference type="NCBI Taxonomy" id="1517589"/>
    <lineage>
        <taxon>Bacteria</taxon>
        <taxon>Bacillati</taxon>
        <taxon>Actinomycetota</taxon>
        <taxon>Actinomycetes</taxon>
        <taxon>Propionibacteriales</taxon>
        <taxon>Nocardioidaceae</taxon>
        <taxon>Nocardioides</taxon>
    </lineage>
</organism>
<dbReference type="SUPFAM" id="SSF47598">
    <property type="entry name" value="Ribbon-helix-helix"/>
    <property type="match status" value="1"/>
</dbReference>
<gene>
    <name evidence="2" type="ORF">FHP29_11520</name>
</gene>
<comment type="caution">
    <text evidence="2">The sequence shown here is derived from an EMBL/GenBank/DDBJ whole genome shotgun (WGS) entry which is preliminary data.</text>
</comment>
<keyword evidence="3" id="KW-1185">Reference proteome</keyword>
<proteinExistence type="predicted"/>
<dbReference type="InterPro" id="IPR010985">
    <property type="entry name" value="Ribbon_hlx_hlx"/>
</dbReference>
<dbReference type="InterPro" id="IPR002145">
    <property type="entry name" value="CopG"/>
</dbReference>